<dbReference type="PANTHER" id="PTHR12110">
    <property type="entry name" value="HYDROXYPYRUVATE ISOMERASE"/>
    <property type="match status" value="1"/>
</dbReference>
<name>A0A6A7Y050_9HYPH</name>
<sequence>MVAPRLSHAALFDLAVRLGIPAVEIRNDLDGVAITDGTPAATVRADAEARGLTILSINALQRFNDWSDARAAEAEALAAYAAAAGARALVLCPVNDPAFAPPEAARLDGLRTALRGLAPILKAAGLVGLVEPLGFPECSLRLKAEAVAAIDAVGAGDVFRLVHDTFHHRVAGETALFPDRTGLVHVSGVTDPSVAIADLRDAHRVLVDAADRLDNVGQIRALRAGGYAGPFSFEPFAASVHASADIAADLGRSIAVLDAGTRDAAA</sequence>
<dbReference type="InterPro" id="IPR013022">
    <property type="entry name" value="Xyl_isomerase-like_TIM-brl"/>
</dbReference>
<comment type="caution">
    <text evidence="2">The sequence shown here is derived from an EMBL/GenBank/DDBJ whole genome shotgun (WGS) entry which is preliminary data.</text>
</comment>
<reference evidence="2 3" key="1">
    <citation type="submission" date="2019-09" db="EMBL/GenBank/DDBJ databases">
        <title>Segnochrobactrum spirostomi gen. nov., sp. nov., isolated from the ciliate Spirostomum cf. yagiui and description of a novel family, Segnochrobactraceae fam. nov. within the order Rhizobiales of the class Alphaproteobacteria.</title>
        <authorList>
            <person name="Akter S."/>
            <person name="Shazib S.U.A."/>
            <person name="Shin M.K."/>
        </authorList>
    </citation>
    <scope>NUCLEOTIDE SEQUENCE [LARGE SCALE GENOMIC DNA]</scope>
    <source>
        <strain evidence="2 3">Sp-1</strain>
    </source>
</reference>
<dbReference type="Pfam" id="PF01261">
    <property type="entry name" value="AP_endonuc_2"/>
    <property type="match status" value="1"/>
</dbReference>
<organism evidence="2 3">
    <name type="scientific">Segnochrobactrum spirostomi</name>
    <dbReference type="NCBI Taxonomy" id="2608987"/>
    <lineage>
        <taxon>Bacteria</taxon>
        <taxon>Pseudomonadati</taxon>
        <taxon>Pseudomonadota</taxon>
        <taxon>Alphaproteobacteria</taxon>
        <taxon>Hyphomicrobiales</taxon>
        <taxon>Segnochrobactraceae</taxon>
        <taxon>Segnochrobactrum</taxon>
    </lineage>
</organism>
<protein>
    <submittedName>
        <fullName evidence="2">TIM barrel protein</fullName>
    </submittedName>
</protein>
<gene>
    <name evidence="2" type="ORF">F0357_06010</name>
</gene>
<dbReference type="Proteomes" id="UP000332515">
    <property type="component" value="Unassembled WGS sequence"/>
</dbReference>
<dbReference type="InterPro" id="IPR050312">
    <property type="entry name" value="IolE/XylAMocC-like"/>
</dbReference>
<evidence type="ECO:0000259" key="1">
    <source>
        <dbReference type="Pfam" id="PF01261"/>
    </source>
</evidence>
<dbReference type="InterPro" id="IPR014621">
    <property type="entry name" value="UCP036778_sugar_epimerase"/>
</dbReference>
<dbReference type="AlphaFoldDB" id="A0A6A7Y050"/>
<dbReference type="SUPFAM" id="SSF51658">
    <property type="entry name" value="Xylose isomerase-like"/>
    <property type="match status" value="1"/>
</dbReference>
<dbReference type="EMBL" id="VWNA01000001">
    <property type="protein sequence ID" value="MQT12223.1"/>
    <property type="molecule type" value="Genomic_DNA"/>
</dbReference>
<proteinExistence type="predicted"/>
<dbReference type="PIRSF" id="PIRSF036778">
    <property type="entry name" value="UCP036778"/>
    <property type="match status" value="1"/>
</dbReference>
<evidence type="ECO:0000313" key="3">
    <source>
        <dbReference type="Proteomes" id="UP000332515"/>
    </source>
</evidence>
<dbReference type="PANTHER" id="PTHR12110:SF48">
    <property type="entry name" value="BLL3656 PROTEIN"/>
    <property type="match status" value="1"/>
</dbReference>
<evidence type="ECO:0000313" key="2">
    <source>
        <dbReference type="EMBL" id="MQT12223.1"/>
    </source>
</evidence>
<accession>A0A6A7Y050</accession>
<feature type="domain" description="Xylose isomerase-like TIM barrel" evidence="1">
    <location>
        <begin position="12"/>
        <end position="247"/>
    </location>
</feature>
<dbReference type="InterPro" id="IPR036237">
    <property type="entry name" value="Xyl_isomerase-like_sf"/>
</dbReference>
<dbReference type="Gene3D" id="3.20.20.150">
    <property type="entry name" value="Divalent-metal-dependent TIM barrel enzymes"/>
    <property type="match status" value="1"/>
</dbReference>
<keyword evidence="3" id="KW-1185">Reference proteome</keyword>